<dbReference type="SUPFAM" id="SSF54160">
    <property type="entry name" value="Chromo domain-like"/>
    <property type="match status" value="1"/>
</dbReference>
<dbReference type="InterPro" id="IPR016197">
    <property type="entry name" value="Chromo-like_dom_sf"/>
</dbReference>
<feature type="domain" description="Chromo" evidence="4">
    <location>
        <begin position="245"/>
        <end position="300"/>
    </location>
</feature>
<keyword evidence="2" id="KW-0539">Nucleus</keyword>
<dbReference type="Gene3D" id="2.40.50.40">
    <property type="match status" value="1"/>
</dbReference>
<dbReference type="InterPro" id="IPR023780">
    <property type="entry name" value="Chromo_domain"/>
</dbReference>
<dbReference type="PROSITE" id="PS50013">
    <property type="entry name" value="CHROMO_2"/>
    <property type="match status" value="1"/>
</dbReference>
<dbReference type="InterPro" id="IPR000953">
    <property type="entry name" value="Chromo/chromo_shadow_dom"/>
</dbReference>
<feature type="compositionally biased region" description="Acidic residues" evidence="3">
    <location>
        <begin position="232"/>
        <end position="241"/>
    </location>
</feature>
<gene>
    <name evidence="5" type="ORF">BGW38_005923</name>
</gene>
<sequence length="300" mass="32243">MTLRQSIVKKIQALQSQSSQAQSDNMSDSDFENDSNRNISAENLSDGSDLPTPGELTSSSPSAAKEQSLNKSSIDATTNPTLAAIASTETVSELGAPKAGRFKRTGYIKSKKAQEHIRGVLEVALPEGSHVTDDTLERLSHLYAALVQDASNAAVNAAVLKISKLPSSVGQAERSHFKPAQAKKTRPAVASAPVSKISHVGRGKGSSLKAASAFRKRAAGRKDEDVAMSDVNDGEDSDTPMEEEFEVESIVGHKLVRGKQMFRVKWVGYPKNQNTWQEKSSLSGCKDILDGYISENKLTL</sequence>
<accession>A0A9P6G1D1</accession>
<dbReference type="CDD" id="cd00024">
    <property type="entry name" value="CD_CSD"/>
    <property type="match status" value="1"/>
</dbReference>
<protein>
    <recommendedName>
        <fullName evidence="4">Chromo domain-containing protein</fullName>
    </recommendedName>
</protein>
<evidence type="ECO:0000256" key="1">
    <source>
        <dbReference type="ARBA" id="ARBA00004123"/>
    </source>
</evidence>
<reference evidence="5" key="1">
    <citation type="journal article" date="2020" name="Fungal Divers.">
        <title>Resolving the Mortierellaceae phylogeny through synthesis of multi-gene phylogenetics and phylogenomics.</title>
        <authorList>
            <person name="Vandepol N."/>
            <person name="Liber J."/>
            <person name="Desiro A."/>
            <person name="Na H."/>
            <person name="Kennedy M."/>
            <person name="Barry K."/>
            <person name="Grigoriev I.V."/>
            <person name="Miller A.N."/>
            <person name="O'Donnell K."/>
            <person name="Stajich J.E."/>
            <person name="Bonito G."/>
        </authorList>
    </citation>
    <scope>NUCLEOTIDE SEQUENCE</scope>
    <source>
        <strain evidence="5">KOD1015</strain>
    </source>
</reference>
<dbReference type="AlphaFoldDB" id="A0A9P6G1D1"/>
<dbReference type="SMART" id="SM00298">
    <property type="entry name" value="CHROMO"/>
    <property type="match status" value="1"/>
</dbReference>
<keyword evidence="6" id="KW-1185">Reference proteome</keyword>
<evidence type="ECO:0000313" key="5">
    <source>
        <dbReference type="EMBL" id="KAF9584586.1"/>
    </source>
</evidence>
<comment type="subcellular location">
    <subcellularLocation>
        <location evidence="1">Nucleus</location>
    </subcellularLocation>
</comment>
<dbReference type="Pfam" id="PF00385">
    <property type="entry name" value="Chromo"/>
    <property type="match status" value="1"/>
</dbReference>
<dbReference type="OrthoDB" id="433924at2759"/>
<comment type="caution">
    <text evidence="5">The sequence shown here is derived from an EMBL/GenBank/DDBJ whole genome shotgun (WGS) entry which is preliminary data.</text>
</comment>
<dbReference type="InterPro" id="IPR051219">
    <property type="entry name" value="Heterochromatin_chromo-domain"/>
</dbReference>
<feature type="region of interest" description="Disordered" evidence="3">
    <location>
        <begin position="1"/>
        <end position="76"/>
    </location>
</feature>
<evidence type="ECO:0000313" key="6">
    <source>
        <dbReference type="Proteomes" id="UP000780801"/>
    </source>
</evidence>
<organism evidence="5 6">
    <name type="scientific">Lunasporangiospora selenospora</name>
    <dbReference type="NCBI Taxonomy" id="979761"/>
    <lineage>
        <taxon>Eukaryota</taxon>
        <taxon>Fungi</taxon>
        <taxon>Fungi incertae sedis</taxon>
        <taxon>Mucoromycota</taxon>
        <taxon>Mortierellomycotina</taxon>
        <taxon>Mortierellomycetes</taxon>
        <taxon>Mortierellales</taxon>
        <taxon>Mortierellaceae</taxon>
        <taxon>Lunasporangiospora</taxon>
    </lineage>
</organism>
<dbReference type="EMBL" id="JAABOA010000377">
    <property type="protein sequence ID" value="KAF9584586.1"/>
    <property type="molecule type" value="Genomic_DNA"/>
</dbReference>
<dbReference type="GO" id="GO:0005634">
    <property type="term" value="C:nucleus"/>
    <property type="evidence" value="ECO:0007669"/>
    <property type="project" value="UniProtKB-SubCell"/>
</dbReference>
<feature type="region of interest" description="Disordered" evidence="3">
    <location>
        <begin position="219"/>
        <end position="241"/>
    </location>
</feature>
<dbReference type="Proteomes" id="UP000780801">
    <property type="component" value="Unassembled WGS sequence"/>
</dbReference>
<evidence type="ECO:0000256" key="3">
    <source>
        <dbReference type="SAM" id="MobiDB-lite"/>
    </source>
</evidence>
<feature type="compositionally biased region" description="Polar residues" evidence="3">
    <location>
        <begin position="55"/>
        <end position="76"/>
    </location>
</feature>
<dbReference type="PANTHER" id="PTHR22812">
    <property type="entry name" value="CHROMOBOX PROTEIN"/>
    <property type="match status" value="1"/>
</dbReference>
<feature type="region of interest" description="Disordered" evidence="3">
    <location>
        <begin position="173"/>
        <end position="195"/>
    </location>
</feature>
<feature type="compositionally biased region" description="Low complexity" evidence="3">
    <location>
        <begin position="15"/>
        <end position="26"/>
    </location>
</feature>
<evidence type="ECO:0000256" key="2">
    <source>
        <dbReference type="ARBA" id="ARBA00023242"/>
    </source>
</evidence>
<evidence type="ECO:0000259" key="4">
    <source>
        <dbReference type="PROSITE" id="PS50013"/>
    </source>
</evidence>
<feature type="compositionally biased region" description="Polar residues" evidence="3">
    <location>
        <begin position="36"/>
        <end position="46"/>
    </location>
</feature>
<proteinExistence type="predicted"/>
<name>A0A9P6G1D1_9FUNG</name>